<feature type="compositionally biased region" description="Pro residues" evidence="1">
    <location>
        <begin position="881"/>
        <end position="910"/>
    </location>
</feature>
<feature type="compositionally biased region" description="Basic and acidic residues" evidence="1">
    <location>
        <begin position="1549"/>
        <end position="1566"/>
    </location>
</feature>
<evidence type="ECO:0000313" key="6">
    <source>
        <dbReference type="Proteomes" id="UP001152320"/>
    </source>
</evidence>
<name>A0A9Q1BIH5_HOLLE</name>
<accession>A0A9Q1BIH5</accession>
<feature type="compositionally biased region" description="Basic and acidic residues" evidence="1">
    <location>
        <begin position="1807"/>
        <end position="1835"/>
    </location>
</feature>
<feature type="compositionally biased region" description="Polar residues" evidence="1">
    <location>
        <begin position="1391"/>
        <end position="1417"/>
    </location>
</feature>
<feature type="compositionally biased region" description="Low complexity" evidence="1">
    <location>
        <begin position="1517"/>
        <end position="1530"/>
    </location>
</feature>
<evidence type="ECO:0000259" key="2">
    <source>
        <dbReference type="PROSITE" id="PS50106"/>
    </source>
</evidence>
<dbReference type="PANTHER" id="PTHR10398:SF2">
    <property type="entry name" value="AFADIN"/>
    <property type="match status" value="1"/>
</dbReference>
<feature type="compositionally biased region" description="Low complexity" evidence="1">
    <location>
        <begin position="1317"/>
        <end position="1327"/>
    </location>
</feature>
<gene>
    <name evidence="5" type="ORF">HOLleu_32312</name>
</gene>
<feature type="region of interest" description="Disordered" evidence="1">
    <location>
        <begin position="95"/>
        <end position="138"/>
    </location>
</feature>
<feature type="compositionally biased region" description="Basic and acidic residues" evidence="1">
    <location>
        <begin position="1579"/>
        <end position="1588"/>
    </location>
</feature>
<dbReference type="CDD" id="cd22711">
    <property type="entry name" value="FHA_AFDN"/>
    <property type="match status" value="1"/>
</dbReference>
<dbReference type="Gene3D" id="3.10.20.90">
    <property type="entry name" value="Phosphatidylinositol 3-kinase Catalytic Subunit, Chain A, domain 1"/>
    <property type="match status" value="2"/>
</dbReference>
<proteinExistence type="predicted"/>
<dbReference type="GO" id="GO:0005912">
    <property type="term" value="C:adherens junction"/>
    <property type="evidence" value="ECO:0007669"/>
    <property type="project" value="TreeGrafter"/>
</dbReference>
<organism evidence="5 6">
    <name type="scientific">Holothuria leucospilota</name>
    <name type="common">Black long sea cucumber</name>
    <name type="synonym">Mertensiothuria leucospilota</name>
    <dbReference type="NCBI Taxonomy" id="206669"/>
    <lineage>
        <taxon>Eukaryota</taxon>
        <taxon>Metazoa</taxon>
        <taxon>Echinodermata</taxon>
        <taxon>Eleutherozoa</taxon>
        <taxon>Echinozoa</taxon>
        <taxon>Holothuroidea</taxon>
        <taxon>Aspidochirotacea</taxon>
        <taxon>Aspidochirotida</taxon>
        <taxon>Holothuriidae</taxon>
        <taxon>Holothuria</taxon>
    </lineage>
</organism>
<dbReference type="Pfam" id="PF01843">
    <property type="entry name" value="DIL"/>
    <property type="match status" value="1"/>
</dbReference>
<evidence type="ECO:0000256" key="1">
    <source>
        <dbReference type="SAM" id="MobiDB-lite"/>
    </source>
</evidence>
<dbReference type="InterPro" id="IPR037977">
    <property type="entry name" value="CBD_Afadin"/>
</dbReference>
<feature type="compositionally biased region" description="Basic and acidic residues" evidence="1">
    <location>
        <begin position="1841"/>
        <end position="1871"/>
    </location>
</feature>
<dbReference type="InterPro" id="IPR029071">
    <property type="entry name" value="Ubiquitin-like_domsf"/>
</dbReference>
<dbReference type="SMART" id="SM00314">
    <property type="entry name" value="RA"/>
    <property type="match status" value="2"/>
</dbReference>
<dbReference type="GO" id="GO:0007165">
    <property type="term" value="P:signal transduction"/>
    <property type="evidence" value="ECO:0007669"/>
    <property type="project" value="InterPro"/>
</dbReference>
<feature type="compositionally biased region" description="Basic and acidic residues" evidence="1">
    <location>
        <begin position="1224"/>
        <end position="1238"/>
    </location>
</feature>
<dbReference type="PROSITE" id="PS51126">
    <property type="entry name" value="DILUTE"/>
    <property type="match status" value="1"/>
</dbReference>
<protein>
    <submittedName>
        <fullName evidence="5">Afadin</fullName>
    </submittedName>
</protein>
<dbReference type="PROSITE" id="PS50200">
    <property type="entry name" value="RA"/>
    <property type="match status" value="2"/>
</dbReference>
<dbReference type="SUPFAM" id="SSF49879">
    <property type="entry name" value="SMAD/FHA domain"/>
    <property type="match status" value="1"/>
</dbReference>
<feature type="compositionally biased region" description="Polar residues" evidence="1">
    <location>
        <begin position="1263"/>
        <end position="1285"/>
    </location>
</feature>
<comment type="caution">
    <text evidence="5">The sequence shown here is derived from an EMBL/GenBank/DDBJ whole genome shotgun (WGS) entry which is preliminary data.</text>
</comment>
<feature type="compositionally biased region" description="Basic and acidic residues" evidence="1">
    <location>
        <begin position="1684"/>
        <end position="1707"/>
    </location>
</feature>
<feature type="compositionally biased region" description="Basic and acidic residues" evidence="1">
    <location>
        <begin position="118"/>
        <end position="138"/>
    </location>
</feature>
<feature type="compositionally biased region" description="Basic and acidic residues" evidence="1">
    <location>
        <begin position="1423"/>
        <end position="1446"/>
    </location>
</feature>
<feature type="region of interest" description="Disordered" evidence="1">
    <location>
        <begin position="1028"/>
        <end position="2003"/>
    </location>
</feature>
<feature type="compositionally biased region" description="Pro residues" evidence="1">
    <location>
        <begin position="1948"/>
        <end position="1965"/>
    </location>
</feature>
<feature type="compositionally biased region" description="Low complexity" evidence="1">
    <location>
        <begin position="1612"/>
        <end position="1622"/>
    </location>
</feature>
<evidence type="ECO:0000259" key="4">
    <source>
        <dbReference type="PROSITE" id="PS51126"/>
    </source>
</evidence>
<feature type="compositionally biased region" description="Low complexity" evidence="1">
    <location>
        <begin position="1872"/>
        <end position="1885"/>
    </location>
</feature>
<dbReference type="OrthoDB" id="6260541at2759"/>
<dbReference type="PANTHER" id="PTHR10398">
    <property type="entry name" value="AFADIN"/>
    <property type="match status" value="1"/>
</dbReference>
<keyword evidence="6" id="KW-1185">Reference proteome</keyword>
<feature type="compositionally biased region" description="Polar residues" evidence="1">
    <location>
        <begin position="1368"/>
        <end position="1379"/>
    </location>
</feature>
<dbReference type="InterPro" id="IPR000159">
    <property type="entry name" value="RA_dom"/>
</dbReference>
<dbReference type="Proteomes" id="UP001152320">
    <property type="component" value="Chromosome 16"/>
</dbReference>
<feature type="compositionally biased region" description="Low complexity" evidence="1">
    <location>
        <begin position="1454"/>
        <end position="1465"/>
    </location>
</feature>
<dbReference type="Pfam" id="PF00595">
    <property type="entry name" value="PDZ"/>
    <property type="match status" value="1"/>
</dbReference>
<feature type="region of interest" description="Disordered" evidence="1">
    <location>
        <begin position="2058"/>
        <end position="2090"/>
    </location>
</feature>
<feature type="compositionally biased region" description="Polar residues" evidence="1">
    <location>
        <begin position="1601"/>
        <end position="1611"/>
    </location>
</feature>
<reference evidence="5" key="1">
    <citation type="submission" date="2021-10" db="EMBL/GenBank/DDBJ databases">
        <title>Tropical sea cucumber genome reveals ecological adaptation and Cuvierian tubules defense mechanism.</title>
        <authorList>
            <person name="Chen T."/>
        </authorList>
    </citation>
    <scope>NUCLEOTIDE SEQUENCE</scope>
    <source>
        <strain evidence="5">Nanhai2018</strain>
        <tissue evidence="5">Muscle</tissue>
    </source>
</reference>
<dbReference type="Pfam" id="PF00788">
    <property type="entry name" value="RA"/>
    <property type="match status" value="2"/>
</dbReference>
<dbReference type="GO" id="GO:0032880">
    <property type="term" value="P:regulation of protein localization"/>
    <property type="evidence" value="ECO:0007669"/>
    <property type="project" value="TreeGrafter"/>
</dbReference>
<dbReference type="InterPro" id="IPR002710">
    <property type="entry name" value="Dilute_dom"/>
</dbReference>
<evidence type="ECO:0000259" key="3">
    <source>
        <dbReference type="PROSITE" id="PS50200"/>
    </source>
</evidence>
<feature type="compositionally biased region" description="Polar residues" evidence="1">
    <location>
        <begin position="1070"/>
        <end position="1079"/>
    </location>
</feature>
<dbReference type="InterPro" id="IPR028842">
    <property type="entry name" value="Afadin"/>
</dbReference>
<feature type="compositionally biased region" description="Polar residues" evidence="1">
    <location>
        <begin position="1652"/>
        <end position="1665"/>
    </location>
</feature>
<dbReference type="Gene3D" id="2.60.200.20">
    <property type="match status" value="1"/>
</dbReference>
<feature type="domain" description="Ras-associating" evidence="3">
    <location>
        <begin position="183"/>
        <end position="290"/>
    </location>
</feature>
<dbReference type="SMART" id="SM00228">
    <property type="entry name" value="PDZ"/>
    <property type="match status" value="1"/>
</dbReference>
<feature type="region of interest" description="Disordered" evidence="1">
    <location>
        <begin position="881"/>
        <end position="928"/>
    </location>
</feature>
<dbReference type="InterPro" id="IPR036034">
    <property type="entry name" value="PDZ_sf"/>
</dbReference>
<dbReference type="EMBL" id="JAIZAY010000016">
    <property type="protein sequence ID" value="KAJ8027229.1"/>
    <property type="molecule type" value="Genomic_DNA"/>
</dbReference>
<dbReference type="SMART" id="SM01132">
    <property type="entry name" value="DIL"/>
    <property type="match status" value="1"/>
</dbReference>
<dbReference type="SUPFAM" id="SSF50156">
    <property type="entry name" value="PDZ domain-like"/>
    <property type="match status" value="1"/>
</dbReference>
<dbReference type="InterPro" id="IPR001478">
    <property type="entry name" value="PDZ"/>
</dbReference>
<dbReference type="PROSITE" id="PS50106">
    <property type="entry name" value="PDZ"/>
    <property type="match status" value="1"/>
</dbReference>
<feature type="compositionally biased region" description="Polar residues" evidence="1">
    <location>
        <begin position="1982"/>
        <end position="2003"/>
    </location>
</feature>
<feature type="domain" description="Ras-associating" evidence="3">
    <location>
        <begin position="1"/>
        <end position="91"/>
    </location>
</feature>
<feature type="compositionally biased region" description="Polar residues" evidence="1">
    <location>
        <begin position="2062"/>
        <end position="2071"/>
    </location>
</feature>
<feature type="compositionally biased region" description="Basic and acidic residues" evidence="1">
    <location>
        <begin position="1723"/>
        <end position="1745"/>
    </location>
</feature>
<feature type="compositionally biased region" description="Basic and acidic residues" evidence="1">
    <location>
        <begin position="917"/>
        <end position="928"/>
    </location>
</feature>
<sequence length="2090" mass="236254">MRFFYQDEAEKISTKCIRVSSTATTRDVIDTLVDKFHPDMRMLTRPELSLYEVHNRGEERKLELNELPLRVQLNWTKDLREGRFLLRNASAKSKPNFYKTDGVEPPPGNFQRKLSKREKKELKKKEKEAKLKGITHDDSTSPKLYDNLSKTFTRTISNPEGVLRRKRQQKVEQMERYRNKPDSGGVLKVYAHTVFPEANYKTILVPFTTPASLIVKQSLENFGHPNENPNEYCLVRVILPPGADPNDYVKEKGWNQEAFMDEDEFPLEYLRQKRPEGKGDIIFELKRRPADYKPRPKRRKNITNQERLPYFLELNLDGTDVIDYKPTRHKLLLNVTEVGSQRDPNGKAPFLELRSPGILPRHCVIANMEGVVTLTPSRPDALVTVDDRQLHETMVLQHGNVVRFANAYAFRFCDPKVEDPGWEERQRTLSQSDQHGMETTFDADGTIETKAAPDPVPTPRAPVKQYILPATLEFREPSENAFLKALIAEVNGAHVHFKLAPTYALYLACRYRLSKAYRPNIDLTERAQRLTPFINKIADVIDNTVRAQYQIAMAMTFWLANGSEFHHFLQKDLDMTEISQDAQDILFQSTQDAFRHLVRRIRFELNITLGAFFDPSGDADIEKDFDDDEQMKAKDNERWMTPPTRNQKRGKPTIGEVLHILSSVMTLLRRCRVNAALTIQLFSQLFHFINVFLFNRFFAPPPHPKITSRVWGERLERRLERVFEWAEKQGLELAANAHLSKVHQAIRLLAMEKTNRGTLEAACRQAVRLNSRQLGTLLEIYQPGQGEGQIPKNVISEMVAIHRKTNDEADANIGRPLVLEEDPELRIPIIIAEDGYSSDIVKDIPNGLPEFLDPLVRTGIARFSLNPMAIGTWTVYMHPRPPTPEPVPEEPTTPDKPPPSPVPVVPPTGKPMPQVKADAKPPPEKTEPDIVTIDLDKGTSPSMGLSIVALKAPTQDKMGIYVKAVVPGGAGAKDGRIKAGDQILEVDGNNIVGLDRDEATKFLVKSGRVVRLKVAQQGAIFHGLAGILSQPSPPLPRANLGQRQQPPQEETGPAKHPVPQPRRFDDGRRSPTNSDSSYSGRPGEPHDWRNTSTMPRSVPAMAGLTQADKARSSPNLADERASTLPPGQRYPPFQPEPRERVSSVSTGKPAERHRLPQKGGLAQRSKSTSQLDPDNFDDDGGYPRHSQSSSNLNEPLYKGKAPPEEPPFRGATQGKVFLDQLDQEPYRRQPQPREEDRPVPQPRGRPNMPQTGGQPRQVISPASEPQQRMQPQGFHSSGPMNNTRMSGPPGQPRSPMDDQRMVDLRGSFRINGPPGQPRMNGPGHPRMGGPPGQPRIGGPPGQPRMTGPPGQQRMAGPPGQQRMAGPPGQQSMNGPQSRMNGPAYQNRLLLPNNQGQANSINGPIRSYSTSNIPQNYEQPRPPLVKETHFPAEEPRRDDRRSVEPQMRHSPNFNQPPQVTQQRQQPSFAQPVAEPPRMRLPPNGQASQPPSDPREHMPGPPPANYEVPFADLPPPPDDLTSPATDLLNIPDDLPPPPPPEISAWDDELDDYQKMFEEQQRQLDEELKLLQAADDDLSNNKPDKPVEPVVEKPAYASLPRQGRINQPSTPLGDQQQRPPLQRQPSNGPIPVVPPTVPTSVESFNRQPSGGFETQHLNNSYRTPQPLSVSKLMPPAPKNESISPSAWDRDEQERQEKHHESELLRRKIQEINDLSRLPSRTPQQQERLRKLQVEIEFQKRVLEDREGNGDSNDEEEVTRATVKARMVHMTGDESENSLQNMLSKPPPARGQEKNHADYMDNQNRRLQQLQEERMRQQQEERMRQQQEQERLRRQKQVEEQMLQRQEEEMQRRYEQQKLEYDRREKQIEQERQRLEQQLNLRNGPSQPSSQPPTSPYGSMPTQVNVSMGYAPGPERPQLTTQVNSNPANYNGYYQGRPFQSGMSTQPSVQRGPPPVSSKPPVAPKPAVAPKPNLQVQIPNNHVEGTPSNNNYAPVNINSNGNAKTPEYQQNSVYRTGETPGVIGAQEVYINPYERKIMAQKKQQETPNSPVRPLSFKDKLKAFSEDGNTPPVSKTRTSKWEQKFLAENPDVLQS</sequence>
<dbReference type="Gene3D" id="2.30.42.10">
    <property type="match status" value="1"/>
</dbReference>
<feature type="domain" description="PDZ" evidence="2">
    <location>
        <begin position="932"/>
        <end position="1018"/>
    </location>
</feature>
<dbReference type="CDD" id="cd15471">
    <property type="entry name" value="Myo5p-like_CBD_afadin"/>
    <property type="match status" value="1"/>
</dbReference>
<feature type="domain" description="Dilute" evidence="4">
    <location>
        <begin position="535"/>
        <end position="804"/>
    </location>
</feature>
<dbReference type="SUPFAM" id="SSF54236">
    <property type="entry name" value="Ubiquitin-like"/>
    <property type="match status" value="2"/>
</dbReference>
<dbReference type="InterPro" id="IPR008984">
    <property type="entry name" value="SMAD_FHA_dom_sf"/>
</dbReference>
<feature type="compositionally biased region" description="Polar residues" evidence="1">
    <location>
        <begin position="1914"/>
        <end position="1925"/>
    </location>
</feature>
<evidence type="ECO:0000313" key="5">
    <source>
        <dbReference type="EMBL" id="KAJ8027229.1"/>
    </source>
</evidence>
<dbReference type="GO" id="GO:0050839">
    <property type="term" value="F:cell adhesion molecule binding"/>
    <property type="evidence" value="ECO:0007669"/>
    <property type="project" value="TreeGrafter"/>
</dbReference>